<dbReference type="PANTHER" id="PTHR31528:SF3">
    <property type="entry name" value="THIAMINE BIOSYNTHESIS PROTEIN HI_0357-RELATED"/>
    <property type="match status" value="1"/>
</dbReference>
<dbReference type="AlphaFoldDB" id="A0A2P2C431"/>
<dbReference type="EMBL" id="CZKA01000030">
    <property type="protein sequence ID" value="CUR56734.1"/>
    <property type="molecule type" value="Genomic_DNA"/>
</dbReference>
<evidence type="ECO:0000259" key="1">
    <source>
        <dbReference type="Pfam" id="PF09084"/>
    </source>
</evidence>
<protein>
    <recommendedName>
        <fullName evidence="1">SsuA/THI5-like domain-containing protein</fullName>
    </recommendedName>
</protein>
<reference evidence="2" key="1">
    <citation type="submission" date="2015-08" db="EMBL/GenBank/DDBJ databases">
        <authorList>
            <person name="Babu N.S."/>
            <person name="Beckwith C.J."/>
            <person name="Beseler K.G."/>
            <person name="Brison A."/>
            <person name="Carone J.V."/>
            <person name="Caskin T.P."/>
            <person name="Diamond M."/>
            <person name="Durham M.E."/>
            <person name="Foxe J.M."/>
            <person name="Go M."/>
            <person name="Henderson B.A."/>
            <person name="Jones I.B."/>
            <person name="McGettigan J.A."/>
            <person name="Micheletti S.J."/>
            <person name="Nasrallah M.E."/>
            <person name="Ortiz D."/>
            <person name="Piller C.R."/>
            <person name="Privatt S.R."/>
            <person name="Schneider S.L."/>
            <person name="Sharp S."/>
            <person name="Smith T.C."/>
            <person name="Stanton J.D."/>
            <person name="Ullery H.E."/>
            <person name="Wilson R.J."/>
            <person name="Serrano M.G."/>
            <person name="Buck G."/>
            <person name="Lee V."/>
            <person name="Wang Y."/>
            <person name="Carvalho R."/>
            <person name="Voegtly L."/>
            <person name="Shi R."/>
            <person name="Duckworth R."/>
            <person name="Johnson A."/>
            <person name="Loviza R."/>
            <person name="Walstead R."/>
            <person name="Shah Z."/>
            <person name="Kiflezghi M."/>
            <person name="Wade K."/>
            <person name="Ball S.L."/>
            <person name="Bradley K.W."/>
            <person name="Asai D.J."/>
            <person name="Bowman C.A."/>
            <person name="Russell D.A."/>
            <person name="Pope W.H."/>
            <person name="Jacobs-Sera D."/>
            <person name="Hendrix R.W."/>
            <person name="Hatfull G.F."/>
        </authorList>
    </citation>
    <scope>NUCLEOTIDE SEQUENCE</scope>
</reference>
<name>A0A2P2C431_9ZZZZ</name>
<dbReference type="PANTHER" id="PTHR31528">
    <property type="entry name" value="4-AMINO-5-HYDROXYMETHYL-2-METHYLPYRIMIDINE PHOSPHATE SYNTHASE THI11-RELATED"/>
    <property type="match status" value="1"/>
</dbReference>
<gene>
    <name evidence="2" type="ORF">NOCA2360031</name>
</gene>
<accession>A0A2P2C431</accession>
<sequence length="359" mass="37884">MIRLTPVTQSVSRRPALQLAAALTALPLALTACGGDATESGTDPTGTTASELTTVTFALGYLPVAGDNGFAYAMREGLFEEQGIKIKIVPFNGTATETLVASGQVDLGFGGGIQAGLTAFATDVPITSIFAAGQRDTTFIGALTSSGITEPADFVGKIYGGYGSPAEEAVLNTMIENDGGTGEVKQVALEVGATEALKADQVDLAVMYTDYAYDFDKAGVEYNRIYPQEFGVPDQEQFNVVAGNDWLDEHPDLAKGLVAALQEGYQVAIDDPAAANAALLAEFPELNANADQVAFVNEFNAKELWPNPDGLLVGTQDLDMWQENADWMAEHGLLADVDGDSLSTFDPTPFVTNEYLPES</sequence>
<dbReference type="InterPro" id="IPR015168">
    <property type="entry name" value="SsuA/THI5"/>
</dbReference>
<dbReference type="SUPFAM" id="SSF53850">
    <property type="entry name" value="Periplasmic binding protein-like II"/>
    <property type="match status" value="1"/>
</dbReference>
<dbReference type="InterPro" id="IPR027939">
    <property type="entry name" value="NMT1/THI5"/>
</dbReference>
<feature type="domain" description="SsuA/THI5-like" evidence="1">
    <location>
        <begin position="69"/>
        <end position="275"/>
    </location>
</feature>
<dbReference type="GO" id="GO:0009228">
    <property type="term" value="P:thiamine biosynthetic process"/>
    <property type="evidence" value="ECO:0007669"/>
    <property type="project" value="InterPro"/>
</dbReference>
<dbReference type="Pfam" id="PF09084">
    <property type="entry name" value="NMT1"/>
    <property type="match status" value="1"/>
</dbReference>
<organism evidence="2">
    <name type="scientific">metagenome</name>
    <dbReference type="NCBI Taxonomy" id="256318"/>
    <lineage>
        <taxon>unclassified sequences</taxon>
        <taxon>metagenomes</taxon>
    </lineage>
</organism>
<dbReference type="Gene3D" id="3.40.190.10">
    <property type="entry name" value="Periplasmic binding protein-like II"/>
    <property type="match status" value="2"/>
</dbReference>
<proteinExistence type="predicted"/>
<evidence type="ECO:0000313" key="2">
    <source>
        <dbReference type="EMBL" id="CUR56734.1"/>
    </source>
</evidence>
<dbReference type="PROSITE" id="PS51257">
    <property type="entry name" value="PROKAR_LIPOPROTEIN"/>
    <property type="match status" value="1"/>
</dbReference>